<evidence type="ECO:0000313" key="2">
    <source>
        <dbReference type="Proteomes" id="UP000052068"/>
    </source>
</evidence>
<sequence>MRALEKEFHLAMMHADDEAKKFGHNATKFREMLRKLGGKETARRLVTSPASETFTKFFLKGRVDLTVEALVVQERWKPLFSEDVLRAAQLRLRA</sequence>
<name>A0ABR5CWU7_9HYPH</name>
<organism evidence="1 2">
    <name type="scientific">Rhizobium nepotum 39/7</name>
    <dbReference type="NCBI Taxonomy" id="1368418"/>
    <lineage>
        <taxon>Bacteria</taxon>
        <taxon>Pseudomonadati</taxon>
        <taxon>Pseudomonadota</taxon>
        <taxon>Alphaproteobacteria</taxon>
        <taxon>Hyphomicrobiales</taxon>
        <taxon>Rhizobiaceae</taxon>
        <taxon>Rhizobium/Agrobacterium group</taxon>
        <taxon>Rhizobium</taxon>
    </lineage>
</organism>
<comment type="caution">
    <text evidence="1">The sequence shown here is derived from an EMBL/GenBank/DDBJ whole genome shotgun (WGS) entry which is preliminary data.</text>
</comment>
<dbReference type="EMBL" id="JWJH01000003">
    <property type="protein sequence ID" value="KJF69290.1"/>
    <property type="molecule type" value="Genomic_DNA"/>
</dbReference>
<accession>A0ABR5CWU7</accession>
<proteinExistence type="predicted"/>
<evidence type="ECO:0000313" key="1">
    <source>
        <dbReference type="EMBL" id="KJF69290.1"/>
    </source>
</evidence>
<protein>
    <submittedName>
        <fullName evidence="1">Uncharacterized protein</fullName>
    </submittedName>
</protein>
<dbReference type="Proteomes" id="UP000052068">
    <property type="component" value="Unassembled WGS sequence"/>
</dbReference>
<keyword evidence="2" id="KW-1185">Reference proteome</keyword>
<gene>
    <name evidence="1" type="ORF">RS75_04665</name>
</gene>
<reference evidence="1 2" key="1">
    <citation type="submission" date="2015-03" db="EMBL/GenBank/DDBJ databases">
        <title>Draft Genome Sequences of Agrobacterium nepotum Strain 39/7T (= CFBP 7436T = LMG 26435T) and Agrobacterium sp. Strain KFB 330 (= CFBP 8308 = LMG 28674).</title>
        <authorList>
            <person name="Kuzmanovic N."/>
            <person name="Pulawska J."/>
            <person name="Obradovic A."/>
        </authorList>
    </citation>
    <scope>NUCLEOTIDE SEQUENCE [LARGE SCALE GENOMIC DNA]</scope>
    <source>
        <strain evidence="1 2">39/7</strain>
    </source>
</reference>